<evidence type="ECO:0000259" key="12">
    <source>
        <dbReference type="Pfam" id="PF08264"/>
    </source>
</evidence>
<evidence type="ECO:0000313" key="14">
    <source>
        <dbReference type="Proteomes" id="UP000041254"/>
    </source>
</evidence>
<keyword evidence="4 10" id="KW-0547">Nucleotide-binding</keyword>
<dbReference type="GO" id="GO:0002161">
    <property type="term" value="F:aminoacyl-tRNA deacylase activity"/>
    <property type="evidence" value="ECO:0007669"/>
    <property type="project" value="InterPro"/>
</dbReference>
<feature type="domain" description="Methionyl/Valyl/Leucyl/Isoleucyl-tRNA synthetase anticodon-binding" evidence="12">
    <location>
        <begin position="704"/>
        <end position="858"/>
    </location>
</feature>
<keyword evidence="3 10" id="KW-0436">Ligase</keyword>
<dbReference type="InterPro" id="IPR013155">
    <property type="entry name" value="M/V/L/I-tRNA-synth_anticd-bd"/>
</dbReference>
<dbReference type="AlphaFoldDB" id="A0A0G4EKC3"/>
<dbReference type="EC" id="6.1.1.5" evidence="2"/>
<dbReference type="GO" id="GO:0000049">
    <property type="term" value="F:tRNA binding"/>
    <property type="evidence" value="ECO:0007669"/>
    <property type="project" value="InterPro"/>
</dbReference>
<keyword evidence="14" id="KW-1185">Reference proteome</keyword>
<dbReference type="FunFam" id="1.10.730.10:FF:000004">
    <property type="entry name" value="Isoleucyl-tRNA synthetase, cytoplasmic"/>
    <property type="match status" value="1"/>
</dbReference>
<dbReference type="PROSITE" id="PS00178">
    <property type="entry name" value="AA_TRNA_LIGASE_I"/>
    <property type="match status" value="1"/>
</dbReference>
<dbReference type="Pfam" id="PF19302">
    <property type="entry name" value="DUF5915"/>
    <property type="match status" value="1"/>
</dbReference>
<dbReference type="PhylomeDB" id="A0A0G4EKC3"/>
<dbReference type="Proteomes" id="UP000041254">
    <property type="component" value="Unassembled WGS sequence"/>
</dbReference>
<dbReference type="Gene3D" id="1.10.730.10">
    <property type="entry name" value="Isoleucyl-tRNA Synthetase, Domain 1"/>
    <property type="match status" value="1"/>
</dbReference>
<dbReference type="GO" id="GO:0006428">
    <property type="term" value="P:isoleucyl-tRNA aminoacylation"/>
    <property type="evidence" value="ECO:0007669"/>
    <property type="project" value="InterPro"/>
</dbReference>
<dbReference type="InterPro" id="IPR002300">
    <property type="entry name" value="aa-tRNA-synth_Ia"/>
</dbReference>
<keyword evidence="5 10" id="KW-0067">ATP-binding</keyword>
<dbReference type="Pfam" id="PF00133">
    <property type="entry name" value="tRNA-synt_1"/>
    <property type="match status" value="1"/>
</dbReference>
<dbReference type="InterPro" id="IPR009008">
    <property type="entry name" value="Val/Leu/Ile-tRNA-synth_edit"/>
</dbReference>
<evidence type="ECO:0000256" key="5">
    <source>
        <dbReference type="ARBA" id="ARBA00022840"/>
    </source>
</evidence>
<comment type="similarity">
    <text evidence="1 10">Belongs to the class-I aminoacyl-tRNA synthetase family.</text>
</comment>
<keyword evidence="6 10" id="KW-0648">Protein biosynthesis</keyword>
<dbReference type="Pfam" id="PF08264">
    <property type="entry name" value="Anticodon_1"/>
    <property type="match status" value="1"/>
</dbReference>
<keyword evidence="7 10" id="KW-0030">Aminoacyl-tRNA synthetase</keyword>
<evidence type="ECO:0000256" key="3">
    <source>
        <dbReference type="ARBA" id="ARBA00022598"/>
    </source>
</evidence>
<evidence type="ECO:0000256" key="8">
    <source>
        <dbReference type="ARBA" id="ARBA00032665"/>
    </source>
</evidence>
<dbReference type="CDD" id="cd07961">
    <property type="entry name" value="Anticodon_Ia_Ile_ABEc"/>
    <property type="match status" value="1"/>
</dbReference>
<dbReference type="NCBIfam" id="TIGR00392">
    <property type="entry name" value="ileS"/>
    <property type="match status" value="1"/>
</dbReference>
<evidence type="ECO:0000313" key="13">
    <source>
        <dbReference type="EMBL" id="CEL97895.1"/>
    </source>
</evidence>
<dbReference type="Gene3D" id="3.40.50.620">
    <property type="entry name" value="HUPs"/>
    <property type="match status" value="2"/>
</dbReference>
<dbReference type="GO" id="GO:0005524">
    <property type="term" value="F:ATP binding"/>
    <property type="evidence" value="ECO:0007669"/>
    <property type="project" value="UniProtKB-KW"/>
</dbReference>
<dbReference type="InterPro" id="IPR001412">
    <property type="entry name" value="aa-tRNA-synth_I_CS"/>
</dbReference>
<feature type="domain" description="Aminoacyl-tRNA synthetase class Ia" evidence="11">
    <location>
        <begin position="20"/>
        <end position="648"/>
    </location>
</feature>
<proteinExistence type="inferred from homology"/>
<dbReference type="SUPFAM" id="SSF52374">
    <property type="entry name" value="Nucleotidylyl transferase"/>
    <property type="match status" value="1"/>
</dbReference>
<evidence type="ECO:0000256" key="6">
    <source>
        <dbReference type="ARBA" id="ARBA00022917"/>
    </source>
</evidence>
<dbReference type="STRING" id="1169540.A0A0G4EKC3"/>
<dbReference type="GO" id="GO:0004822">
    <property type="term" value="F:isoleucine-tRNA ligase activity"/>
    <property type="evidence" value="ECO:0007669"/>
    <property type="project" value="UniProtKB-EC"/>
</dbReference>
<dbReference type="SUPFAM" id="SSF47323">
    <property type="entry name" value="Anticodon-binding domain of a subclass of class I aminoacyl-tRNA synthetases"/>
    <property type="match status" value="1"/>
</dbReference>
<dbReference type="InterPro" id="IPR009080">
    <property type="entry name" value="tRNAsynth_Ia_anticodon-bd"/>
</dbReference>
<evidence type="ECO:0000256" key="7">
    <source>
        <dbReference type="ARBA" id="ARBA00023146"/>
    </source>
</evidence>
<sequence>MTTFHPVSDRVCFPEEEEKTLQYWQQIDAFKTSYQQSVDEGRPVYRFYDGPPFATGLPHYGHILAGTIKDVVTRYAHQSGYCVERRFGWDCHGLPVEHEIDKKLNVKSKEDVLAMGIGVYNEECRSIVMRYSKEWQQVIERMGRWIDFENDYKTLDISFMESVWWAFKQLFEKKLVYRAFKVMPYSTVLCTPLANFEVNQNYKDISDPSIIVAFPYVDESACDFLAWTTTPWTLPSNLALCVNPHSTYLRVKNKKTDREWVLMEARLPWVCKELKLDMDTDINIEDKFPGKVLEGIRYKPMFEYFNKGVWKEKGFRVITGDFVEETGGTGVVHCAPAFGEDDYKACVAFNIIDKESGALPCPVDANGRFTDEVPDYQGQNVKDADKDIRRDMKATGRLLLNANEVHSYPHCWRSDTPLIYRAVPCWFISVEKVKHDILKNMERTYWVPSFVKEKRFYNWVKDSNDWCVSRNRFWGTPIPLWHSDDWKEIVCIGSVAELEEKTGKKITDIHRHFIDDLKIPSSRPGMPDLKRIEEVFDCWFESGSMPYGQVHYPFENADKFREGFPADFIAEGLDQTRGWFYTLMVLSSALFDEPAFKNLICNGLVLAADGKKMSKRLKNYPDPMSVVNNHGADAIRLYLINSPVVRAEPLRFKEEGVRDVVKDIFLPWFNAYRFLLQEVGRYENNGGKFQADPALVEASDNVMDRWIYAATQHLIQYVDQEMKAYRLYTVAPKLVDFLEQLTNWYVRLNRDRMRGLSGADETITSLCTLYEVLMIITRLMAPFTPFLTEYLYQNLARALPEGHPDRCASVHWVSLPKANEKRIDAHIETRVARMQTVIELGRQVREKRKVSLKTPVKEVRVIHADPSYIADIDYLQSYIKDELNTMELTLSTDASAIHLSAQANSQILGPKFGKEFGPIRKAVCELTHEQLQAFEETGEIAVCGHTLKRDELFLKRSAKDIVTNPNLEADGDNSVLVVVDFTSDDSLQTMALAREVANRVQKMRKKAGLSQDDPVDMWATPADLTKAPNIQKVLTKEREYLHRCLRRQIFDGEQRQGHEVIIYQEDVTVNGEDLRVEFTLSGIRFNEQELRRLAQSIKVESSDGPAKANGVAATAVNGVDGDGTDGLVTAMKGCLLSYEVEELKQLASSNNGSVTFNIEGAGQCVLIRDKHWSA</sequence>
<name>A0A0G4EKC3_VITBC</name>
<dbReference type="EMBL" id="CDMY01000258">
    <property type="protein sequence ID" value="CEL97895.1"/>
    <property type="molecule type" value="Genomic_DNA"/>
</dbReference>
<evidence type="ECO:0000256" key="4">
    <source>
        <dbReference type="ARBA" id="ARBA00022741"/>
    </source>
</evidence>
<dbReference type="PRINTS" id="PR00984">
    <property type="entry name" value="TRNASYNTHILE"/>
</dbReference>
<dbReference type="PANTHER" id="PTHR42780">
    <property type="entry name" value="SOLEUCYL-TRNA SYNTHETASE"/>
    <property type="match status" value="1"/>
</dbReference>
<evidence type="ECO:0000256" key="10">
    <source>
        <dbReference type="RuleBase" id="RU363035"/>
    </source>
</evidence>
<evidence type="ECO:0000256" key="9">
    <source>
        <dbReference type="ARBA" id="ARBA00048359"/>
    </source>
</evidence>
<accession>A0A0G4EKC3</accession>
<dbReference type="CDD" id="cd00818">
    <property type="entry name" value="IleRS_core"/>
    <property type="match status" value="1"/>
</dbReference>
<evidence type="ECO:0000256" key="1">
    <source>
        <dbReference type="ARBA" id="ARBA00005594"/>
    </source>
</evidence>
<dbReference type="InterPro" id="IPR033709">
    <property type="entry name" value="Anticodon_Ile_ABEc"/>
</dbReference>
<dbReference type="OMA" id="EIIVIHK"/>
<evidence type="ECO:0000256" key="2">
    <source>
        <dbReference type="ARBA" id="ARBA00013165"/>
    </source>
</evidence>
<dbReference type="VEuPathDB" id="CryptoDB:Vbra_7770"/>
<dbReference type="FunFam" id="3.40.50.620:FF:000133">
    <property type="entry name" value="Isoleucyl-tRNA synthetase, cytoplasmic"/>
    <property type="match status" value="1"/>
</dbReference>
<dbReference type="PANTHER" id="PTHR42780:SF1">
    <property type="entry name" value="ISOLEUCINE--TRNA LIGASE, CYTOPLASMIC"/>
    <property type="match status" value="1"/>
</dbReference>
<dbReference type="InParanoid" id="A0A0G4EKC3"/>
<dbReference type="FunFam" id="3.40.50.620:FF:000023">
    <property type="entry name" value="Isoleucyl-tRNA synthetase,cytoplasmic"/>
    <property type="match status" value="1"/>
</dbReference>
<dbReference type="FunCoup" id="A0A0G4EKC3">
    <property type="interactions" value="510"/>
</dbReference>
<dbReference type="InterPro" id="IPR014729">
    <property type="entry name" value="Rossmann-like_a/b/a_fold"/>
</dbReference>
<dbReference type="InterPro" id="IPR023586">
    <property type="entry name" value="Ile-tRNA-ligase_type2"/>
</dbReference>
<dbReference type="SUPFAM" id="SSF50677">
    <property type="entry name" value="ValRS/IleRS/LeuRS editing domain"/>
    <property type="match status" value="1"/>
</dbReference>
<organism evidence="13 14">
    <name type="scientific">Vitrella brassicaformis (strain CCMP3155)</name>
    <dbReference type="NCBI Taxonomy" id="1169540"/>
    <lineage>
        <taxon>Eukaryota</taxon>
        <taxon>Sar</taxon>
        <taxon>Alveolata</taxon>
        <taxon>Colpodellida</taxon>
        <taxon>Vitrellaceae</taxon>
        <taxon>Vitrella</taxon>
    </lineage>
</organism>
<protein>
    <recommendedName>
        <fullName evidence="2">isoleucine--tRNA ligase</fullName>
        <ecNumber evidence="2">6.1.1.5</ecNumber>
    </recommendedName>
    <alternativeName>
        <fullName evidence="8">Isoleucyl-tRNA synthetase</fullName>
    </alternativeName>
</protein>
<comment type="catalytic activity">
    <reaction evidence="9">
        <text>tRNA(Ile) + L-isoleucine + ATP = L-isoleucyl-tRNA(Ile) + AMP + diphosphate</text>
        <dbReference type="Rhea" id="RHEA:11060"/>
        <dbReference type="Rhea" id="RHEA-COMP:9666"/>
        <dbReference type="Rhea" id="RHEA-COMP:9695"/>
        <dbReference type="ChEBI" id="CHEBI:30616"/>
        <dbReference type="ChEBI" id="CHEBI:33019"/>
        <dbReference type="ChEBI" id="CHEBI:58045"/>
        <dbReference type="ChEBI" id="CHEBI:78442"/>
        <dbReference type="ChEBI" id="CHEBI:78528"/>
        <dbReference type="ChEBI" id="CHEBI:456215"/>
        <dbReference type="EC" id="6.1.1.5"/>
    </reaction>
</comment>
<gene>
    <name evidence="13" type="ORF">Vbra_7770</name>
</gene>
<dbReference type="InterPro" id="IPR002301">
    <property type="entry name" value="Ile-tRNA-ligase"/>
</dbReference>
<evidence type="ECO:0000259" key="11">
    <source>
        <dbReference type="Pfam" id="PF00133"/>
    </source>
</evidence>
<dbReference type="OrthoDB" id="1706657at2759"/>
<reference evidence="13 14" key="1">
    <citation type="submission" date="2014-11" db="EMBL/GenBank/DDBJ databases">
        <authorList>
            <person name="Zhu J."/>
            <person name="Qi W."/>
            <person name="Song R."/>
        </authorList>
    </citation>
    <scope>NUCLEOTIDE SEQUENCE [LARGE SCALE GENOMIC DNA]</scope>
</reference>